<dbReference type="CDD" id="cd01671">
    <property type="entry name" value="CARD"/>
    <property type="match status" value="1"/>
</dbReference>
<keyword evidence="8" id="KW-0418">Kinase</keyword>
<feature type="binding site" evidence="4">
    <location>
        <position position="38"/>
    </location>
    <ligand>
        <name>ATP</name>
        <dbReference type="ChEBI" id="CHEBI:30616"/>
    </ligand>
</feature>
<dbReference type="EMBL" id="OW240924">
    <property type="protein sequence ID" value="CAH2326754.1"/>
    <property type="molecule type" value="Genomic_DNA"/>
</dbReference>
<dbReference type="InterPro" id="IPR011029">
    <property type="entry name" value="DEATH-like_dom_sf"/>
</dbReference>
<proteinExistence type="inferred from homology"/>
<keyword evidence="8" id="KW-0808">Transferase</keyword>
<dbReference type="InterPro" id="IPR001245">
    <property type="entry name" value="Ser-Thr/Tyr_kinase_cat_dom"/>
</dbReference>
<dbReference type="PANTHER" id="PTHR44329:SF301">
    <property type="entry name" value="RECEPTOR-INTERACTING SERINE_THREONINE-PROTEIN KINASE 2"/>
    <property type="match status" value="1"/>
</dbReference>
<feature type="domain" description="CARD" evidence="7">
    <location>
        <begin position="359"/>
        <end position="441"/>
    </location>
</feature>
<accession>A0AAD1WUD4</accession>
<dbReference type="PRINTS" id="PR00109">
    <property type="entry name" value="TYRKINASE"/>
</dbReference>
<dbReference type="InterPro" id="IPR008271">
    <property type="entry name" value="Ser/Thr_kinase_AS"/>
</dbReference>
<feature type="domain" description="Protein kinase" evidence="6">
    <location>
        <begin position="9"/>
        <end position="282"/>
    </location>
</feature>
<dbReference type="InterPro" id="IPR017441">
    <property type="entry name" value="Protein_kinase_ATP_BS"/>
</dbReference>
<dbReference type="Pfam" id="PF07714">
    <property type="entry name" value="PK_Tyr_Ser-Thr"/>
    <property type="match status" value="1"/>
</dbReference>
<protein>
    <submittedName>
        <fullName evidence="8">Receptor-interacting serine threonine- kinase 3-like isoform X1</fullName>
    </submittedName>
</protein>
<dbReference type="Proteomes" id="UP001295444">
    <property type="component" value="Chromosome 13"/>
</dbReference>
<reference evidence="8" key="1">
    <citation type="submission" date="2022-03" db="EMBL/GenBank/DDBJ databases">
        <authorList>
            <person name="Alioto T."/>
            <person name="Alioto T."/>
            <person name="Gomez Garrido J."/>
        </authorList>
    </citation>
    <scope>NUCLEOTIDE SEQUENCE</scope>
</reference>
<dbReference type="GO" id="GO:0043123">
    <property type="term" value="P:positive regulation of canonical NF-kappaB signal transduction"/>
    <property type="evidence" value="ECO:0007669"/>
    <property type="project" value="UniProtKB-ARBA"/>
</dbReference>
<dbReference type="SMART" id="SM00220">
    <property type="entry name" value="S_TKc"/>
    <property type="match status" value="1"/>
</dbReference>
<keyword evidence="8" id="KW-0675">Receptor</keyword>
<dbReference type="GO" id="GO:0004706">
    <property type="term" value="F:JUN kinase kinase kinase activity"/>
    <property type="evidence" value="ECO:0007669"/>
    <property type="project" value="TreeGrafter"/>
</dbReference>
<dbReference type="GO" id="GO:0031349">
    <property type="term" value="P:positive regulation of defense response"/>
    <property type="evidence" value="ECO:0007669"/>
    <property type="project" value="UniProtKB-ARBA"/>
</dbReference>
<organism evidence="8 9">
    <name type="scientific">Pelobates cultripes</name>
    <name type="common">Western spadefoot toad</name>
    <dbReference type="NCBI Taxonomy" id="61616"/>
    <lineage>
        <taxon>Eukaryota</taxon>
        <taxon>Metazoa</taxon>
        <taxon>Chordata</taxon>
        <taxon>Craniata</taxon>
        <taxon>Vertebrata</taxon>
        <taxon>Euteleostomi</taxon>
        <taxon>Amphibia</taxon>
        <taxon>Batrachia</taxon>
        <taxon>Anura</taxon>
        <taxon>Pelobatoidea</taxon>
        <taxon>Pelobatidae</taxon>
        <taxon>Pelobates</taxon>
    </lineage>
</organism>
<dbReference type="PROSITE" id="PS50209">
    <property type="entry name" value="CARD"/>
    <property type="match status" value="1"/>
</dbReference>
<evidence type="ECO:0000256" key="5">
    <source>
        <dbReference type="RuleBase" id="RU000304"/>
    </source>
</evidence>
<keyword evidence="1 5" id="KW-0723">Serine/threonine-protein kinase</keyword>
<keyword evidence="3 4" id="KW-0067">ATP-binding</keyword>
<dbReference type="SUPFAM" id="SSF47986">
    <property type="entry name" value="DEATH domain"/>
    <property type="match status" value="1"/>
</dbReference>
<dbReference type="InterPro" id="IPR001315">
    <property type="entry name" value="CARD"/>
</dbReference>
<sequence>MQSLPPGDLECLELVGCGGFGLVYRGWSRTLGTEIALKMIQGERGDDPRDFNKERDMMHKANYTYVLRLLGVYEKRDGEQIEYGLVMEYMHNGSLRTLFDKVPDVPWALRFQILHQVVLGMNYLHHVLNPSIIHRDLKPRNVLLNKYLDVQITDFGLAKNAGSTTTSLNQSGPGTISYMPPESFRVLNYKPTKKFDVYSFAILTWSVLSGQEPYEVADNMMIKLLIPNGSRPDMDLVKKWTSEKMVPEAIDLMMECWSEDPETRPSFSDCKPKTLSMSRAYAKDIYQAIQQVLDFFRSMSTSRRTSKVDDVPDGVNLSSMTDLSDITGSFAIQVYQEILNGVESKPQVEPFEEPIDSGELLRKNFATIVHANPDITSILDDLFSQKIISQEELSTIEASGTSQNLVRATLLKVMNKGRRSSDVFLQLLKLYSSSVMDSLTS</sequence>
<evidence type="ECO:0000256" key="2">
    <source>
        <dbReference type="ARBA" id="ARBA00022741"/>
    </source>
</evidence>
<comment type="similarity">
    <text evidence="5">Belongs to the protein kinase superfamily.</text>
</comment>
<evidence type="ECO:0000256" key="1">
    <source>
        <dbReference type="ARBA" id="ARBA00022527"/>
    </source>
</evidence>
<evidence type="ECO:0000313" key="9">
    <source>
        <dbReference type="Proteomes" id="UP001295444"/>
    </source>
</evidence>
<evidence type="ECO:0000256" key="4">
    <source>
        <dbReference type="PROSITE-ProRule" id="PRU10141"/>
    </source>
</evidence>
<dbReference type="Gene3D" id="1.10.510.10">
    <property type="entry name" value="Transferase(Phosphotransferase) domain 1"/>
    <property type="match status" value="1"/>
</dbReference>
<dbReference type="SUPFAM" id="SSF56112">
    <property type="entry name" value="Protein kinase-like (PK-like)"/>
    <property type="match status" value="1"/>
</dbReference>
<dbReference type="GO" id="GO:0005524">
    <property type="term" value="F:ATP binding"/>
    <property type="evidence" value="ECO:0007669"/>
    <property type="project" value="UniProtKB-UniRule"/>
</dbReference>
<evidence type="ECO:0000259" key="6">
    <source>
        <dbReference type="PROSITE" id="PS50011"/>
    </source>
</evidence>
<dbReference type="AlphaFoldDB" id="A0AAD1WUD4"/>
<keyword evidence="9" id="KW-1185">Reference proteome</keyword>
<dbReference type="InterPro" id="IPR051681">
    <property type="entry name" value="Ser/Thr_Kinases-Pseudokinases"/>
</dbReference>
<dbReference type="GO" id="GO:0042981">
    <property type="term" value="P:regulation of apoptotic process"/>
    <property type="evidence" value="ECO:0007669"/>
    <property type="project" value="InterPro"/>
</dbReference>
<dbReference type="GO" id="GO:0009893">
    <property type="term" value="P:positive regulation of metabolic process"/>
    <property type="evidence" value="ECO:0007669"/>
    <property type="project" value="UniProtKB-ARBA"/>
</dbReference>
<dbReference type="InterPro" id="IPR011009">
    <property type="entry name" value="Kinase-like_dom_sf"/>
</dbReference>
<keyword evidence="2 4" id="KW-0547">Nucleotide-binding</keyword>
<evidence type="ECO:0000256" key="3">
    <source>
        <dbReference type="ARBA" id="ARBA00022840"/>
    </source>
</evidence>
<gene>
    <name evidence="8" type="ORF">PECUL_23A021430</name>
</gene>
<name>A0AAD1WUD4_PELCU</name>
<dbReference type="InterPro" id="IPR000719">
    <property type="entry name" value="Prot_kinase_dom"/>
</dbReference>
<evidence type="ECO:0000313" key="8">
    <source>
        <dbReference type="EMBL" id="CAH2326754.1"/>
    </source>
</evidence>
<evidence type="ECO:0000259" key="7">
    <source>
        <dbReference type="PROSITE" id="PS50209"/>
    </source>
</evidence>
<dbReference type="PANTHER" id="PTHR44329">
    <property type="entry name" value="SERINE/THREONINE-PROTEIN KINASE TNNI3K-RELATED"/>
    <property type="match status" value="1"/>
</dbReference>
<dbReference type="PROSITE" id="PS00107">
    <property type="entry name" value="PROTEIN_KINASE_ATP"/>
    <property type="match status" value="1"/>
</dbReference>
<dbReference type="Pfam" id="PF00619">
    <property type="entry name" value="CARD"/>
    <property type="match status" value="1"/>
</dbReference>
<dbReference type="PROSITE" id="PS00108">
    <property type="entry name" value="PROTEIN_KINASE_ST"/>
    <property type="match status" value="1"/>
</dbReference>
<dbReference type="Gene3D" id="1.10.533.10">
    <property type="entry name" value="Death Domain, Fas"/>
    <property type="match status" value="1"/>
</dbReference>
<dbReference type="PROSITE" id="PS50011">
    <property type="entry name" value="PROTEIN_KINASE_DOM"/>
    <property type="match status" value="1"/>
</dbReference>